<dbReference type="InterPro" id="IPR002035">
    <property type="entry name" value="VWF_A"/>
</dbReference>
<name>A0A7W9W4U9_ARMRO</name>
<evidence type="ECO:0000313" key="2">
    <source>
        <dbReference type="EMBL" id="MBB6048361.1"/>
    </source>
</evidence>
<dbReference type="EMBL" id="JACHGW010000001">
    <property type="protein sequence ID" value="MBB6048361.1"/>
    <property type="molecule type" value="Genomic_DNA"/>
</dbReference>
<dbReference type="AlphaFoldDB" id="A0A7W9W4U9"/>
<feature type="domain" description="VWFA" evidence="1">
    <location>
        <begin position="14"/>
        <end position="268"/>
    </location>
</feature>
<evidence type="ECO:0000313" key="3">
    <source>
        <dbReference type="Proteomes" id="UP000520814"/>
    </source>
</evidence>
<evidence type="ECO:0000259" key="1">
    <source>
        <dbReference type="PROSITE" id="PS50234"/>
    </source>
</evidence>
<proteinExistence type="predicted"/>
<dbReference type="SUPFAM" id="SSF53300">
    <property type="entry name" value="vWA-like"/>
    <property type="match status" value="1"/>
</dbReference>
<dbReference type="RefSeq" id="WP_184191880.1">
    <property type="nucleotide sequence ID" value="NZ_JACHGW010000001.1"/>
</dbReference>
<organism evidence="2 3">
    <name type="scientific">Armatimonas rosea</name>
    <dbReference type="NCBI Taxonomy" id="685828"/>
    <lineage>
        <taxon>Bacteria</taxon>
        <taxon>Bacillati</taxon>
        <taxon>Armatimonadota</taxon>
        <taxon>Armatimonadia</taxon>
        <taxon>Armatimonadales</taxon>
        <taxon>Armatimonadaceae</taxon>
        <taxon>Armatimonas</taxon>
    </lineage>
</organism>
<comment type="caution">
    <text evidence="2">The sequence shown here is derived from an EMBL/GenBank/DDBJ whole genome shotgun (WGS) entry which is preliminary data.</text>
</comment>
<accession>A0A7W9W4U9</accession>
<dbReference type="InterPro" id="IPR036465">
    <property type="entry name" value="vWFA_dom_sf"/>
</dbReference>
<reference evidence="2 3" key="1">
    <citation type="submission" date="2020-08" db="EMBL/GenBank/DDBJ databases">
        <title>Genomic Encyclopedia of Type Strains, Phase IV (KMG-IV): sequencing the most valuable type-strain genomes for metagenomic binning, comparative biology and taxonomic classification.</title>
        <authorList>
            <person name="Goeker M."/>
        </authorList>
    </citation>
    <scope>NUCLEOTIDE SEQUENCE [LARGE SCALE GENOMIC DNA]</scope>
    <source>
        <strain evidence="2 3">DSM 23562</strain>
    </source>
</reference>
<keyword evidence="3" id="KW-1185">Reference proteome</keyword>
<dbReference type="PROSITE" id="PS50234">
    <property type="entry name" value="VWFA"/>
    <property type="match status" value="1"/>
</dbReference>
<protein>
    <recommendedName>
        <fullName evidence="1">VWFA domain-containing protein</fullName>
    </recommendedName>
</protein>
<sequence>MPYSAEISRAKPTAFCFLIDQSGSMDDPYGMDSGKRKCDAVADAVNRLIATLVLRCAKGEDVRDYFQLAVIGYGGAVRPGFGAALAGRQFVPISEVADNPLRVETRARKEDDGAGGLIERQVRFPVWFEPMANGNTPMVAAMEEAYQIVKAWTELYPLSYPPSIINISDGEPTDGSPRPAADKLKTLGTNDGKSLLFNIHISGAAKRPIEFPDTQLGLADEYAQMLFEISSVLPPKLRDEARREGFTTTENSRGFAFNADLRSLVQFLDIGTRTADLR</sequence>
<gene>
    <name evidence="2" type="ORF">HNQ39_000123</name>
</gene>
<dbReference type="Gene3D" id="3.40.50.410">
    <property type="entry name" value="von Willebrand factor, type A domain"/>
    <property type="match status" value="1"/>
</dbReference>
<dbReference type="Proteomes" id="UP000520814">
    <property type="component" value="Unassembled WGS sequence"/>
</dbReference>
<dbReference type="CDD" id="cd00198">
    <property type="entry name" value="vWFA"/>
    <property type="match status" value="1"/>
</dbReference>